<reference evidence="3" key="1">
    <citation type="journal article" date="2011" name="Proc. Natl. Acad. Sci. U.S.A.">
        <title>Obligate biotrophy features unraveled by the genomic analysis of rust fungi.</title>
        <authorList>
            <person name="Duplessis S."/>
            <person name="Cuomo C.A."/>
            <person name="Lin Y.-C."/>
            <person name="Aerts A."/>
            <person name="Tisserant E."/>
            <person name="Veneault-Fourrey C."/>
            <person name="Joly D.L."/>
            <person name="Hacquard S."/>
            <person name="Amselem J."/>
            <person name="Cantarel B.L."/>
            <person name="Chiu R."/>
            <person name="Coutinho P.M."/>
            <person name="Feau N."/>
            <person name="Field M."/>
            <person name="Frey P."/>
            <person name="Gelhaye E."/>
            <person name="Goldberg J."/>
            <person name="Grabherr M.G."/>
            <person name="Kodira C.D."/>
            <person name="Kohler A."/>
            <person name="Kuees U."/>
            <person name="Lindquist E.A."/>
            <person name="Lucas S.M."/>
            <person name="Mago R."/>
            <person name="Mauceli E."/>
            <person name="Morin E."/>
            <person name="Murat C."/>
            <person name="Pangilinan J.L."/>
            <person name="Park R."/>
            <person name="Pearson M."/>
            <person name="Quesneville H."/>
            <person name="Rouhier N."/>
            <person name="Sakthikumar S."/>
            <person name="Salamov A.A."/>
            <person name="Schmutz J."/>
            <person name="Selles B."/>
            <person name="Shapiro H."/>
            <person name="Tanguay P."/>
            <person name="Tuskan G.A."/>
            <person name="Henrissat B."/>
            <person name="Van de Peer Y."/>
            <person name="Rouze P."/>
            <person name="Ellis J.G."/>
            <person name="Dodds P.N."/>
            <person name="Schein J.E."/>
            <person name="Zhong S."/>
            <person name="Hamelin R.C."/>
            <person name="Grigoriev I.V."/>
            <person name="Szabo L.J."/>
            <person name="Martin F."/>
        </authorList>
    </citation>
    <scope>NUCLEOTIDE SEQUENCE [LARGE SCALE GENOMIC DNA]</scope>
    <source>
        <strain evidence="3">98AG31 / pathotype 3-4-7</strain>
    </source>
</reference>
<accession>F4S2P0</accession>
<sequence>MSTSANPIPTSTVLDPETPFGEHEIAPQTCPLVLDTKTNADIFGDQNNQVEIVKALSDLSISESHQLAVTMASDFNTDISVKEVEEHAKQVQDLETRVDPDPLIDGFHCVVAKLESGFNRPSLEAVTSGTNKKIQVQDLEARIANMEIRFNLLSTRAGICNEKIITNELALNAQLAQIRPSQFERNEFMATEALKESCVLANKVMNLEAETSDLQTQLDLNYITLRGHGRVLQRIIDTLHLDIDIAAEIDFDPAVENNPPLPNTPSTGNDWTAVDQPV</sequence>
<evidence type="ECO:0000313" key="2">
    <source>
        <dbReference type="EMBL" id="EGG01033.1"/>
    </source>
</evidence>
<dbReference type="KEGG" id="mlr:MELLADRAFT_67325"/>
<evidence type="ECO:0000256" key="1">
    <source>
        <dbReference type="SAM" id="MobiDB-lite"/>
    </source>
</evidence>
<feature type="region of interest" description="Disordered" evidence="1">
    <location>
        <begin position="254"/>
        <end position="278"/>
    </location>
</feature>
<gene>
    <name evidence="2" type="ORF">MELLADRAFT_67325</name>
</gene>
<dbReference type="AlphaFoldDB" id="F4S2P0"/>
<dbReference type="GeneID" id="18930815"/>
<feature type="region of interest" description="Disordered" evidence="1">
    <location>
        <begin position="1"/>
        <end position="22"/>
    </location>
</feature>
<dbReference type="Proteomes" id="UP000001072">
    <property type="component" value="Unassembled WGS sequence"/>
</dbReference>
<dbReference type="InParanoid" id="F4S2P0"/>
<name>F4S2P0_MELLP</name>
<evidence type="ECO:0000313" key="3">
    <source>
        <dbReference type="Proteomes" id="UP000001072"/>
    </source>
</evidence>
<keyword evidence="3" id="KW-1185">Reference proteome</keyword>
<feature type="compositionally biased region" description="Polar residues" evidence="1">
    <location>
        <begin position="1"/>
        <end position="13"/>
    </location>
</feature>
<dbReference type="OrthoDB" id="2515548at2759"/>
<dbReference type="EMBL" id="GL883141">
    <property type="protein sequence ID" value="EGG01033.1"/>
    <property type="molecule type" value="Genomic_DNA"/>
</dbReference>
<dbReference type="RefSeq" id="XP_007415633.1">
    <property type="nucleotide sequence ID" value="XM_007415571.1"/>
</dbReference>
<organism evidence="3">
    <name type="scientific">Melampsora larici-populina (strain 98AG31 / pathotype 3-4-7)</name>
    <name type="common">Poplar leaf rust fungus</name>
    <dbReference type="NCBI Taxonomy" id="747676"/>
    <lineage>
        <taxon>Eukaryota</taxon>
        <taxon>Fungi</taxon>
        <taxon>Dikarya</taxon>
        <taxon>Basidiomycota</taxon>
        <taxon>Pucciniomycotina</taxon>
        <taxon>Pucciniomycetes</taxon>
        <taxon>Pucciniales</taxon>
        <taxon>Melampsoraceae</taxon>
        <taxon>Melampsora</taxon>
    </lineage>
</organism>
<protein>
    <submittedName>
        <fullName evidence="2">Uncharacterized protein</fullName>
    </submittedName>
</protein>
<proteinExistence type="predicted"/>
<dbReference type="VEuPathDB" id="FungiDB:MELLADRAFT_67325"/>
<dbReference type="HOGENOM" id="CLU_1034698_0_0_1"/>